<evidence type="ECO:0000313" key="3">
    <source>
        <dbReference type="Proteomes" id="UP000028828"/>
    </source>
</evidence>
<sequence>MPLPPCPPLPCSTSASAFGSSSDFCVEIFCRRLDEVDDEPRAVGAILVEALLHPSLCFFAELLNHPKVALLRQASDAPSVSFALSSAVSLTLSELLATLQLFSTGTVEDYREGRRRRRQGLRSDASSVGESSSLEDGASHFPALPPVLLRKLRMLTTLTLASYCRELSFVTLSALLSVNDDDLALSGVDSAEVGAANEVGVVAGGRTSSGVGTLEKCEQAVAVSADAQSSLAATVRVSPEEAETVVRSCIAMGWMKARINREKQVAFVEDVLGRDVNDKEDLEIMEEVLSNFARRVHRAIYVLNKSVDRFLQSEGQPSAAGSCEATL</sequence>
<feature type="compositionally biased region" description="Polar residues" evidence="1">
    <location>
        <begin position="124"/>
        <end position="134"/>
    </location>
</feature>
<comment type="caution">
    <text evidence="2">The sequence shown here is derived from an EMBL/GenBank/DDBJ whole genome shotgun (WGS) entry which is preliminary data.</text>
</comment>
<dbReference type="EMBL" id="AEYI02002323">
    <property type="protein sequence ID" value="KFG28644.1"/>
    <property type="molecule type" value="Genomic_DNA"/>
</dbReference>
<accession>A0A086J926</accession>
<evidence type="ECO:0000313" key="2">
    <source>
        <dbReference type="EMBL" id="KFG28644.1"/>
    </source>
</evidence>
<evidence type="ECO:0000256" key="1">
    <source>
        <dbReference type="SAM" id="MobiDB-lite"/>
    </source>
</evidence>
<protein>
    <submittedName>
        <fullName evidence="2">Uncharacterized protein</fullName>
    </submittedName>
</protein>
<dbReference type="AlphaFoldDB" id="A0A086J926"/>
<dbReference type="InterPro" id="IPR045237">
    <property type="entry name" value="COPS7/eIF3m"/>
</dbReference>
<proteinExistence type="predicted"/>
<gene>
    <name evidence="2" type="ORF">TGP89_311790</name>
</gene>
<name>A0A086J926_TOXGO</name>
<dbReference type="OrthoDB" id="332386at2759"/>
<organism evidence="2 3">
    <name type="scientific">Toxoplasma gondii p89</name>
    <dbReference type="NCBI Taxonomy" id="943119"/>
    <lineage>
        <taxon>Eukaryota</taxon>
        <taxon>Sar</taxon>
        <taxon>Alveolata</taxon>
        <taxon>Apicomplexa</taxon>
        <taxon>Conoidasida</taxon>
        <taxon>Coccidia</taxon>
        <taxon>Eucoccidiorida</taxon>
        <taxon>Eimeriorina</taxon>
        <taxon>Sarcocystidae</taxon>
        <taxon>Toxoplasma</taxon>
    </lineage>
</organism>
<feature type="region of interest" description="Disordered" evidence="1">
    <location>
        <begin position="113"/>
        <end position="137"/>
    </location>
</feature>
<dbReference type="Proteomes" id="UP000028828">
    <property type="component" value="Unassembled WGS sequence"/>
</dbReference>
<reference evidence="2 3" key="1">
    <citation type="submission" date="2014-03" db="EMBL/GenBank/DDBJ databases">
        <authorList>
            <person name="Sibley D."/>
            <person name="Venepally P."/>
            <person name="Karamycheva S."/>
            <person name="Hadjithomas M."/>
            <person name="Khan A."/>
            <person name="Brunk B."/>
            <person name="Roos D."/>
            <person name="Caler E."/>
            <person name="Lorenzi H."/>
        </authorList>
    </citation>
    <scope>NUCLEOTIDE SEQUENCE [LARGE SCALE GENOMIC DNA]</scope>
    <source>
        <strain evidence="3">p89</strain>
    </source>
</reference>
<dbReference type="VEuPathDB" id="ToxoDB:TGP89_311790"/>
<dbReference type="PANTHER" id="PTHR15350">
    <property type="entry name" value="COP9 SIGNALOSOME COMPLEX SUBUNIT 7/DENDRITIC CELL PROTEIN GA17"/>
    <property type="match status" value="1"/>
</dbReference>